<evidence type="ECO:0008006" key="3">
    <source>
        <dbReference type="Google" id="ProtNLM"/>
    </source>
</evidence>
<dbReference type="Proteomes" id="UP000319783">
    <property type="component" value="Unassembled WGS sequence"/>
</dbReference>
<accession>A0A533QGU0</accession>
<gene>
    <name evidence="1" type="ORF">JETT_1822</name>
</gene>
<reference evidence="1 2" key="1">
    <citation type="submission" date="2019-04" db="EMBL/GenBank/DDBJ databases">
        <title>Genome of a novel bacterium Candidatus Jettenia ecosi reconstructed from metagenome of an anammox bioreactor.</title>
        <authorList>
            <person name="Mardanov A.V."/>
            <person name="Beletsky A.V."/>
            <person name="Ravin N.V."/>
            <person name="Botchkova E.A."/>
            <person name="Litti Y.V."/>
            <person name="Nozhevnikova A.N."/>
        </authorList>
    </citation>
    <scope>NUCLEOTIDE SEQUENCE [LARGE SCALE GENOMIC DNA]</scope>
    <source>
        <strain evidence="1">J2</strain>
    </source>
</reference>
<organism evidence="1 2">
    <name type="scientific">Candidatus Jettenia ecosi</name>
    <dbReference type="NCBI Taxonomy" id="2494326"/>
    <lineage>
        <taxon>Bacteria</taxon>
        <taxon>Pseudomonadati</taxon>
        <taxon>Planctomycetota</taxon>
        <taxon>Candidatus Brocadiia</taxon>
        <taxon>Candidatus Brocadiales</taxon>
        <taxon>Candidatus Brocadiaceae</taxon>
        <taxon>Candidatus Jettenia</taxon>
    </lineage>
</organism>
<dbReference type="EMBL" id="SULG01000033">
    <property type="protein sequence ID" value="TLD41881.1"/>
    <property type="molecule type" value="Genomic_DNA"/>
</dbReference>
<proteinExistence type="predicted"/>
<dbReference type="AlphaFoldDB" id="A0A533QGU0"/>
<evidence type="ECO:0000313" key="2">
    <source>
        <dbReference type="Proteomes" id="UP000319783"/>
    </source>
</evidence>
<protein>
    <recommendedName>
        <fullName evidence="3">Integrase</fullName>
    </recommendedName>
</protein>
<name>A0A533QGU0_9BACT</name>
<comment type="caution">
    <text evidence="1">The sequence shown here is derived from an EMBL/GenBank/DDBJ whole genome shotgun (WGS) entry which is preliminary data.</text>
</comment>
<sequence length="47" mass="5567">MLKNYEMKQHTVSNRLIRDMSSILRYYLVTVQPIAEKAEVAENVREV</sequence>
<evidence type="ECO:0000313" key="1">
    <source>
        <dbReference type="EMBL" id="TLD41881.1"/>
    </source>
</evidence>